<protein>
    <submittedName>
        <fullName evidence="1">4590_t:CDS:1</fullName>
    </submittedName>
</protein>
<dbReference type="EMBL" id="CAJVPZ010057924">
    <property type="protein sequence ID" value="CAG8787435.1"/>
    <property type="molecule type" value="Genomic_DNA"/>
</dbReference>
<sequence>ILHPNIMTAAETLLLLSYGLDPSSLPFSSRGFNSSLLPLASCGFDPSSQPTKTSVLCEIFPRMIPSIVWPSWPLKEYSLMKFPQIRTTGPEGGI</sequence>
<dbReference type="Proteomes" id="UP000789396">
    <property type="component" value="Unassembled WGS sequence"/>
</dbReference>
<evidence type="ECO:0000313" key="1">
    <source>
        <dbReference type="EMBL" id="CAG8787435.1"/>
    </source>
</evidence>
<comment type="caution">
    <text evidence="1">The sequence shown here is derived from an EMBL/GenBank/DDBJ whole genome shotgun (WGS) entry which is preliminary data.</text>
</comment>
<organism evidence="1 2">
    <name type="scientific">Racocetra fulgida</name>
    <dbReference type="NCBI Taxonomy" id="60492"/>
    <lineage>
        <taxon>Eukaryota</taxon>
        <taxon>Fungi</taxon>
        <taxon>Fungi incertae sedis</taxon>
        <taxon>Mucoromycota</taxon>
        <taxon>Glomeromycotina</taxon>
        <taxon>Glomeromycetes</taxon>
        <taxon>Diversisporales</taxon>
        <taxon>Gigasporaceae</taxon>
        <taxon>Racocetra</taxon>
    </lineage>
</organism>
<feature type="non-terminal residue" evidence="1">
    <location>
        <position position="1"/>
    </location>
</feature>
<keyword evidence="2" id="KW-1185">Reference proteome</keyword>
<feature type="non-terminal residue" evidence="1">
    <location>
        <position position="94"/>
    </location>
</feature>
<gene>
    <name evidence="1" type="ORF">RFULGI_LOCUS16388</name>
</gene>
<evidence type="ECO:0000313" key="2">
    <source>
        <dbReference type="Proteomes" id="UP000789396"/>
    </source>
</evidence>
<accession>A0A9N9P360</accession>
<proteinExistence type="predicted"/>
<reference evidence="1" key="1">
    <citation type="submission" date="2021-06" db="EMBL/GenBank/DDBJ databases">
        <authorList>
            <person name="Kallberg Y."/>
            <person name="Tangrot J."/>
            <person name="Rosling A."/>
        </authorList>
    </citation>
    <scope>NUCLEOTIDE SEQUENCE</scope>
    <source>
        <strain evidence="1">IN212</strain>
    </source>
</reference>
<name>A0A9N9P360_9GLOM</name>
<dbReference type="AlphaFoldDB" id="A0A9N9P360"/>